<evidence type="ECO:0000313" key="2">
    <source>
        <dbReference type="EMBL" id="MBW61597.1"/>
    </source>
</evidence>
<keyword evidence="1" id="KW-0732">Signal</keyword>
<protein>
    <submittedName>
        <fullName evidence="2">Putative secreted protein</fullName>
    </submittedName>
</protein>
<proteinExistence type="predicted"/>
<reference evidence="2" key="1">
    <citation type="submission" date="2018-01" db="EMBL/GenBank/DDBJ databases">
        <title>An insight into the sialome of Amazonian anophelines.</title>
        <authorList>
            <person name="Ribeiro J.M."/>
            <person name="Scarpassa V."/>
            <person name="Calvo E."/>
        </authorList>
    </citation>
    <scope>NUCLEOTIDE SEQUENCE</scope>
    <source>
        <tissue evidence="2">Salivary glands</tissue>
    </source>
</reference>
<feature type="chain" id="PRO_5014818065" evidence="1">
    <location>
        <begin position="20"/>
        <end position="103"/>
    </location>
</feature>
<evidence type="ECO:0000256" key="1">
    <source>
        <dbReference type="SAM" id="SignalP"/>
    </source>
</evidence>
<feature type="signal peptide" evidence="1">
    <location>
        <begin position="1"/>
        <end position="19"/>
    </location>
</feature>
<accession>A0A2M4C8E5</accession>
<dbReference type="EMBL" id="GGFJ01012456">
    <property type="protein sequence ID" value="MBW61597.1"/>
    <property type="molecule type" value="Transcribed_RNA"/>
</dbReference>
<sequence length="103" mass="11892">MADALSCQLVIASVTPCCCCWCCCCSTHGYDDDKLFPSWQRFIEKKAAPRRRYCLPHRRKKRAKVVGPQQSPSMGVMWRLHRQPILVVGFCEHTNTTHTPLWL</sequence>
<name>A0A2M4C8E5_9DIPT</name>
<organism evidence="2">
    <name type="scientific">Anopheles marajoara</name>
    <dbReference type="NCBI Taxonomy" id="58244"/>
    <lineage>
        <taxon>Eukaryota</taxon>
        <taxon>Metazoa</taxon>
        <taxon>Ecdysozoa</taxon>
        <taxon>Arthropoda</taxon>
        <taxon>Hexapoda</taxon>
        <taxon>Insecta</taxon>
        <taxon>Pterygota</taxon>
        <taxon>Neoptera</taxon>
        <taxon>Endopterygota</taxon>
        <taxon>Diptera</taxon>
        <taxon>Nematocera</taxon>
        <taxon>Culicoidea</taxon>
        <taxon>Culicidae</taxon>
        <taxon>Anophelinae</taxon>
        <taxon>Anopheles</taxon>
    </lineage>
</organism>
<dbReference type="AlphaFoldDB" id="A0A2M4C8E5"/>